<dbReference type="PATRIC" id="fig|1618447.3.peg.401"/>
<dbReference type="AlphaFoldDB" id="A0A0G1GTP5"/>
<comment type="caution">
    <text evidence="2">The sequence shown here is derived from an EMBL/GenBank/DDBJ whole genome shotgun (WGS) entry which is preliminary data.</text>
</comment>
<evidence type="ECO:0000313" key="3">
    <source>
        <dbReference type="Proteomes" id="UP000034617"/>
    </source>
</evidence>
<reference evidence="2 3" key="1">
    <citation type="journal article" date="2015" name="Nature">
        <title>rRNA introns, odd ribosomes, and small enigmatic genomes across a large radiation of phyla.</title>
        <authorList>
            <person name="Brown C.T."/>
            <person name="Hug L.A."/>
            <person name="Thomas B.C."/>
            <person name="Sharon I."/>
            <person name="Castelle C.J."/>
            <person name="Singh A."/>
            <person name="Wilkins M.J."/>
            <person name="Williams K.H."/>
            <person name="Banfield J.F."/>
        </authorList>
    </citation>
    <scope>NUCLEOTIDE SEQUENCE [LARGE SCALE GENOMIC DNA]</scope>
</reference>
<protein>
    <submittedName>
        <fullName evidence="2">Polymerase III beta clamp subunit protein</fullName>
    </submittedName>
</protein>
<gene>
    <name evidence="2" type="ORF">UW22_C0010G0007</name>
</gene>
<sequence>MIVTPYKTRPVVAGDTLYPILDTYLPRLHERDIVVVTSKIVSICEGSVVKIHDSQEKQDLIRKQSQYYIDNELTRRYEFQLTIANNMCIPNAGIDESNGNGFTILWPKNPMQSAKKIWNHLRTKNSIKFLGVIISDSHTTMLRYGITGIGLAWCGFQALKNYIGTPDIFHRKLRVTKSHLLDGLAASAVLVMGEGNEQTPLAVIQEARNIVFTDHSPTKEEIENMYIPLKQDMYAPLLMDIPWQKGGKK</sequence>
<accession>A0A0G1GTP5</accession>
<evidence type="ECO:0000313" key="2">
    <source>
        <dbReference type="EMBL" id="KKT38471.1"/>
    </source>
</evidence>
<evidence type="ECO:0000259" key="1">
    <source>
        <dbReference type="Pfam" id="PF01996"/>
    </source>
</evidence>
<name>A0A0G1GTP5_9BACT</name>
<dbReference type="EMBL" id="LCHM01000010">
    <property type="protein sequence ID" value="KKT38471.1"/>
    <property type="molecule type" value="Genomic_DNA"/>
</dbReference>
<dbReference type="Gene3D" id="3.90.1660.10">
    <property type="entry name" value="CofE-like domain"/>
    <property type="match status" value="1"/>
</dbReference>
<dbReference type="Proteomes" id="UP000034617">
    <property type="component" value="Unassembled WGS sequence"/>
</dbReference>
<proteinExistence type="predicted"/>
<dbReference type="Pfam" id="PF01996">
    <property type="entry name" value="F420_ligase"/>
    <property type="match status" value="1"/>
</dbReference>
<organism evidence="2 3">
    <name type="scientific">Candidatus Gottesmanbacteria bacterium GW2011_GWB1_44_11c</name>
    <dbReference type="NCBI Taxonomy" id="1618447"/>
    <lineage>
        <taxon>Bacteria</taxon>
        <taxon>Candidatus Gottesmaniibacteriota</taxon>
    </lineage>
</organism>
<dbReference type="PANTHER" id="PTHR47917">
    <property type="match status" value="1"/>
</dbReference>
<feature type="domain" description="Coenzyme F420:L-glutamate ligase-like" evidence="1">
    <location>
        <begin position="8"/>
        <end position="205"/>
    </location>
</feature>
<dbReference type="Gene3D" id="3.30.1330.100">
    <property type="entry name" value="CofE-like"/>
    <property type="match status" value="1"/>
</dbReference>
<dbReference type="InterPro" id="IPR002847">
    <property type="entry name" value="F420-0_gamma-glut_ligase-dom"/>
</dbReference>
<dbReference type="SUPFAM" id="SSF144010">
    <property type="entry name" value="CofE-like"/>
    <property type="match status" value="1"/>
</dbReference>
<dbReference type="PANTHER" id="PTHR47917:SF1">
    <property type="entry name" value="COENZYME F420:L-GLUTAMATE LIGASE"/>
    <property type="match status" value="1"/>
</dbReference>